<evidence type="ECO:0000313" key="2">
    <source>
        <dbReference type="Proteomes" id="UP000287996"/>
    </source>
</evidence>
<dbReference type="SUPFAM" id="SSF63592">
    <property type="entry name" value="Flagellar transcriptional activator FlhD"/>
    <property type="match status" value="1"/>
</dbReference>
<evidence type="ECO:0000313" key="1">
    <source>
        <dbReference type="EMBL" id="RUO81018.1"/>
    </source>
</evidence>
<sequence>MSPLLSMSDLDNQAAQITEQRPDQNVFELDLTLWNLLATLCRHAPSVAREQFSLPQSTVVALAVTPSHELSKLSSGVVLSFQLHTPEPDVCDFLSAEYERAIPPGFAGMEGVEREFDVTYWLTLRNLARRDAPMAATAFGVSQSLAKAVAEATDNQIRQLVTEICTACTLRFDPQVVEGLLPSADLRKRRQGFFIKYQQCLSVGGNV</sequence>
<comment type="caution">
    <text evidence="1">The sequence shown here is derived from an EMBL/GenBank/DDBJ whole genome shotgun (WGS) entry which is preliminary data.</text>
</comment>
<dbReference type="AlphaFoldDB" id="A0A432ZT69"/>
<dbReference type="OrthoDB" id="7057049at2"/>
<reference evidence="1 2" key="1">
    <citation type="journal article" date="2011" name="Front. Microbiol.">
        <title>Genomic signatures of strain selection and enhancement in Bacillus atrophaeus var. globigii, a historical biowarfare simulant.</title>
        <authorList>
            <person name="Gibbons H.S."/>
            <person name="Broomall S.M."/>
            <person name="McNew L.A."/>
            <person name="Daligault H."/>
            <person name="Chapman C."/>
            <person name="Bruce D."/>
            <person name="Karavis M."/>
            <person name="Krepps M."/>
            <person name="McGregor P.A."/>
            <person name="Hong C."/>
            <person name="Park K.H."/>
            <person name="Akmal A."/>
            <person name="Feldman A."/>
            <person name="Lin J.S."/>
            <person name="Chang W.E."/>
            <person name="Higgs B.W."/>
            <person name="Demirev P."/>
            <person name="Lindquist J."/>
            <person name="Liem A."/>
            <person name="Fochler E."/>
            <person name="Read T.D."/>
            <person name="Tapia R."/>
            <person name="Johnson S."/>
            <person name="Bishop-Lilly K.A."/>
            <person name="Detter C."/>
            <person name="Han C."/>
            <person name="Sozhamannan S."/>
            <person name="Rosenzweig C.N."/>
            <person name="Skowronski E.W."/>
        </authorList>
    </citation>
    <scope>NUCLEOTIDE SEQUENCE [LARGE SCALE GENOMIC DNA]</scope>
    <source>
        <strain evidence="1 2">CC-PW-9</strain>
    </source>
</reference>
<dbReference type="Proteomes" id="UP000287996">
    <property type="component" value="Unassembled WGS sequence"/>
</dbReference>
<organism evidence="1 2">
    <name type="scientific">Idiomarina tyrosinivorans</name>
    <dbReference type="NCBI Taxonomy" id="1445662"/>
    <lineage>
        <taxon>Bacteria</taxon>
        <taxon>Pseudomonadati</taxon>
        <taxon>Pseudomonadota</taxon>
        <taxon>Gammaproteobacteria</taxon>
        <taxon>Alteromonadales</taxon>
        <taxon>Idiomarinaceae</taxon>
        <taxon>Idiomarina</taxon>
    </lineage>
</organism>
<keyword evidence="2" id="KW-1185">Reference proteome</keyword>
<name>A0A432ZT69_9GAMM</name>
<dbReference type="InterPro" id="IPR036194">
    <property type="entry name" value="FlhD_sf"/>
</dbReference>
<accession>A0A432ZT69</accession>
<dbReference type="RefSeq" id="WP_126841014.1">
    <property type="nucleotide sequence ID" value="NZ_PIQH01000002.1"/>
</dbReference>
<proteinExistence type="predicted"/>
<gene>
    <name evidence="1" type="ORF">CWI84_02580</name>
</gene>
<dbReference type="Gene3D" id="1.10.4000.10">
    <property type="entry name" value="Flagellar transcriptional activator FlhD"/>
    <property type="match status" value="1"/>
</dbReference>
<dbReference type="EMBL" id="PIQH01000002">
    <property type="protein sequence ID" value="RUO81018.1"/>
    <property type="molecule type" value="Genomic_DNA"/>
</dbReference>
<protein>
    <submittedName>
        <fullName evidence="1">Uncharacterized protein</fullName>
    </submittedName>
</protein>